<feature type="transmembrane region" description="Helical" evidence="2">
    <location>
        <begin position="80"/>
        <end position="99"/>
    </location>
</feature>
<keyword evidence="2" id="KW-1133">Transmembrane helix</keyword>
<gene>
    <name evidence="4" type="ORF">PACTADRAFT_35811</name>
</gene>
<dbReference type="Proteomes" id="UP000094236">
    <property type="component" value="Unassembled WGS sequence"/>
</dbReference>
<evidence type="ECO:0000313" key="5">
    <source>
        <dbReference type="Proteomes" id="UP000094236"/>
    </source>
</evidence>
<keyword evidence="5" id="KW-1185">Reference proteome</keyword>
<evidence type="ECO:0000313" key="4">
    <source>
        <dbReference type="EMBL" id="ODV93179.1"/>
    </source>
</evidence>
<accession>A0A1E4TN71</accession>
<feature type="compositionally biased region" description="Polar residues" evidence="1">
    <location>
        <begin position="33"/>
        <end position="61"/>
    </location>
</feature>
<feature type="chain" id="PRO_5009163265" evidence="3">
    <location>
        <begin position="21"/>
        <end position="100"/>
    </location>
</feature>
<sequence length="100" mass="10592">MHPKVNLFALLAAAVAFAMAAFLQEPVVPATKVSKNSVTASGESRNEKSVSNNSTFDTPVPQTKENSEVTTTETETKGGFPIPLAILAIILAVLIGKYFL</sequence>
<evidence type="ECO:0000256" key="2">
    <source>
        <dbReference type="SAM" id="Phobius"/>
    </source>
</evidence>
<protein>
    <submittedName>
        <fullName evidence="4">Uncharacterized protein</fullName>
    </submittedName>
</protein>
<organism evidence="4 5">
    <name type="scientific">Pachysolen tannophilus NRRL Y-2460</name>
    <dbReference type="NCBI Taxonomy" id="669874"/>
    <lineage>
        <taxon>Eukaryota</taxon>
        <taxon>Fungi</taxon>
        <taxon>Dikarya</taxon>
        <taxon>Ascomycota</taxon>
        <taxon>Saccharomycotina</taxon>
        <taxon>Pichiomycetes</taxon>
        <taxon>Pachysolenaceae</taxon>
        <taxon>Pachysolen</taxon>
    </lineage>
</organism>
<feature type="region of interest" description="Disordered" evidence="1">
    <location>
        <begin position="32"/>
        <end position="77"/>
    </location>
</feature>
<feature type="signal peptide" evidence="3">
    <location>
        <begin position="1"/>
        <end position="20"/>
    </location>
</feature>
<dbReference type="AlphaFoldDB" id="A0A1E4TN71"/>
<dbReference type="EMBL" id="KV454018">
    <property type="protein sequence ID" value="ODV93179.1"/>
    <property type="molecule type" value="Genomic_DNA"/>
</dbReference>
<keyword evidence="2" id="KW-0472">Membrane</keyword>
<evidence type="ECO:0000256" key="1">
    <source>
        <dbReference type="SAM" id="MobiDB-lite"/>
    </source>
</evidence>
<evidence type="ECO:0000256" key="3">
    <source>
        <dbReference type="SAM" id="SignalP"/>
    </source>
</evidence>
<keyword evidence="2" id="KW-0812">Transmembrane</keyword>
<keyword evidence="3" id="KW-0732">Signal</keyword>
<reference evidence="5" key="1">
    <citation type="submission" date="2016-05" db="EMBL/GenBank/DDBJ databases">
        <title>Comparative genomics of biotechnologically important yeasts.</title>
        <authorList>
            <consortium name="DOE Joint Genome Institute"/>
            <person name="Riley R."/>
            <person name="Haridas S."/>
            <person name="Wolfe K.H."/>
            <person name="Lopes M.R."/>
            <person name="Hittinger C.T."/>
            <person name="Goker M."/>
            <person name="Salamov A."/>
            <person name="Wisecaver J."/>
            <person name="Long T.M."/>
            <person name="Aerts A.L."/>
            <person name="Barry K."/>
            <person name="Choi C."/>
            <person name="Clum A."/>
            <person name="Coughlan A.Y."/>
            <person name="Deshpande S."/>
            <person name="Douglass A.P."/>
            <person name="Hanson S.J."/>
            <person name="Klenk H.-P."/>
            <person name="Labutti K."/>
            <person name="Lapidus A."/>
            <person name="Lindquist E."/>
            <person name="Lipzen A."/>
            <person name="Meier-Kolthoff J.P."/>
            <person name="Ohm R.A."/>
            <person name="Otillar R.P."/>
            <person name="Pangilinan J."/>
            <person name="Peng Y."/>
            <person name="Rokas A."/>
            <person name="Rosa C.A."/>
            <person name="Scheuner C."/>
            <person name="Sibirny A.A."/>
            <person name="Slot J.C."/>
            <person name="Stielow J.B."/>
            <person name="Sun H."/>
            <person name="Kurtzman C.P."/>
            <person name="Blackwell M."/>
            <person name="Grigoriev I.V."/>
            <person name="Jeffries T.W."/>
        </authorList>
    </citation>
    <scope>NUCLEOTIDE SEQUENCE [LARGE SCALE GENOMIC DNA]</scope>
    <source>
        <strain evidence="5">NRRL Y-2460</strain>
    </source>
</reference>
<proteinExistence type="predicted"/>
<name>A0A1E4TN71_PACTA</name>